<dbReference type="Pfam" id="PF01814">
    <property type="entry name" value="Hemerythrin"/>
    <property type="match status" value="1"/>
</dbReference>
<evidence type="ECO:0000256" key="3">
    <source>
        <dbReference type="ARBA" id="ARBA00022723"/>
    </source>
</evidence>
<feature type="domain" description="Hemerythrin-like" evidence="6">
    <location>
        <begin position="30"/>
        <end position="169"/>
    </location>
</feature>
<reference evidence="8" key="1">
    <citation type="submission" date="2016-10" db="EMBL/GenBank/DDBJ databases">
        <authorList>
            <person name="Varghese N."/>
            <person name="Submissions S."/>
        </authorList>
    </citation>
    <scope>NUCLEOTIDE SEQUENCE [LARGE SCALE GENOMIC DNA]</scope>
    <source>
        <strain evidence="8">M83</strain>
    </source>
</reference>
<feature type="coiled-coil region" evidence="5">
    <location>
        <begin position="101"/>
        <end position="128"/>
    </location>
</feature>
<keyword evidence="4" id="KW-0408">Iron</keyword>
<dbReference type="EMBL" id="FNHZ01000001">
    <property type="protein sequence ID" value="SDM51890.1"/>
    <property type="molecule type" value="Genomic_DNA"/>
</dbReference>
<dbReference type="PANTHER" id="PTHR36438">
    <property type="entry name" value="IRON-SULFUR CLUSTER REPAIR PROTEIN YTFE"/>
    <property type="match status" value="1"/>
</dbReference>
<dbReference type="PANTHER" id="PTHR36438:SF1">
    <property type="entry name" value="IRON-SULFUR CLUSTER REPAIR PROTEIN YTFE"/>
    <property type="match status" value="1"/>
</dbReference>
<keyword evidence="2" id="KW-0963">Cytoplasm</keyword>
<organism evidence="7 8">
    <name type="scientific">Lachnospira pectinoschiza</name>
    <dbReference type="NCBI Taxonomy" id="28052"/>
    <lineage>
        <taxon>Bacteria</taxon>
        <taxon>Bacillati</taxon>
        <taxon>Bacillota</taxon>
        <taxon>Clostridia</taxon>
        <taxon>Lachnospirales</taxon>
        <taxon>Lachnospiraceae</taxon>
        <taxon>Lachnospira</taxon>
    </lineage>
</organism>
<evidence type="ECO:0000256" key="4">
    <source>
        <dbReference type="ARBA" id="ARBA00023004"/>
    </source>
</evidence>
<dbReference type="GO" id="GO:0046872">
    <property type="term" value="F:metal ion binding"/>
    <property type="evidence" value="ECO:0007669"/>
    <property type="project" value="UniProtKB-KW"/>
</dbReference>
<evidence type="ECO:0000313" key="7">
    <source>
        <dbReference type="EMBL" id="SDM51890.1"/>
    </source>
</evidence>
<dbReference type="Proteomes" id="UP000187651">
    <property type="component" value="Unassembled WGS sequence"/>
</dbReference>
<evidence type="ECO:0000313" key="8">
    <source>
        <dbReference type="Proteomes" id="UP000187651"/>
    </source>
</evidence>
<dbReference type="OrthoDB" id="2061872at2"/>
<sequence>MISKEMIEDLKQRVDKEALAANMSVSELIYDIRTKHHKKELELMDFISSDIKNYEKINTDLDDKLWEIFGEFKRMSFELKGHFEKEELEVFPMMIMTNTDKNELLLKISNLEDEHGKAEERIVEMTKLSDNFTYKKEDSNLSFIYRKMQELFADISEHESKENGVLFPRFE</sequence>
<dbReference type="InterPro" id="IPR012312">
    <property type="entry name" value="Hemerythrin-like"/>
</dbReference>
<gene>
    <name evidence="7" type="ORF">SAMN05216544_0521</name>
</gene>
<evidence type="ECO:0000259" key="6">
    <source>
        <dbReference type="Pfam" id="PF01814"/>
    </source>
</evidence>
<comment type="subcellular location">
    <subcellularLocation>
        <location evidence="1">Cytoplasm</location>
    </subcellularLocation>
</comment>
<evidence type="ECO:0000256" key="1">
    <source>
        <dbReference type="ARBA" id="ARBA00004496"/>
    </source>
</evidence>
<name>A0A1G9TVU5_9FIRM</name>
<keyword evidence="8" id="KW-1185">Reference proteome</keyword>
<dbReference type="GO" id="GO:0005737">
    <property type="term" value="C:cytoplasm"/>
    <property type="evidence" value="ECO:0007669"/>
    <property type="project" value="UniProtKB-SubCell"/>
</dbReference>
<dbReference type="RefSeq" id="WP_074520779.1">
    <property type="nucleotide sequence ID" value="NZ_FNHZ01000001.1"/>
</dbReference>
<evidence type="ECO:0000256" key="5">
    <source>
        <dbReference type="SAM" id="Coils"/>
    </source>
</evidence>
<evidence type="ECO:0000256" key="2">
    <source>
        <dbReference type="ARBA" id="ARBA00022490"/>
    </source>
</evidence>
<proteinExistence type="predicted"/>
<accession>A0A1G9TVU5</accession>
<dbReference type="AlphaFoldDB" id="A0A1G9TVU5"/>
<keyword evidence="5" id="KW-0175">Coiled coil</keyword>
<keyword evidence="3" id="KW-0479">Metal-binding</keyword>
<dbReference type="Gene3D" id="1.20.120.520">
    <property type="entry name" value="nmb1532 protein domain like"/>
    <property type="match status" value="1"/>
</dbReference>
<protein>
    <submittedName>
        <fullName evidence="7">Iron-sulfur cluster repair protein YtfE, RIC family, contains ScdAN and hemerythrin domains</fullName>
    </submittedName>
</protein>
<dbReference type="InterPro" id="IPR019903">
    <property type="entry name" value="RIC_family"/>
</dbReference>